<reference evidence="1" key="1">
    <citation type="submission" date="2022-10" db="EMBL/GenBank/DDBJ databases">
        <title>Complete Genome of Trichothecium roseum strain YXFP-22015, a Plant Pathogen Isolated from Citrus.</title>
        <authorList>
            <person name="Wang Y."/>
            <person name="Zhu L."/>
        </authorList>
    </citation>
    <scope>NUCLEOTIDE SEQUENCE</scope>
    <source>
        <strain evidence="1">YXFP-22015</strain>
    </source>
</reference>
<comment type="caution">
    <text evidence="1">The sequence shown here is derived from an EMBL/GenBank/DDBJ whole genome shotgun (WGS) entry which is preliminary data.</text>
</comment>
<accession>A0ACC0UU32</accession>
<name>A0ACC0UU32_9HYPO</name>
<dbReference type="Proteomes" id="UP001163324">
    <property type="component" value="Chromosome 7"/>
</dbReference>
<evidence type="ECO:0000313" key="2">
    <source>
        <dbReference type="Proteomes" id="UP001163324"/>
    </source>
</evidence>
<gene>
    <name evidence="1" type="ORF">N3K66_007491</name>
</gene>
<organism evidence="1 2">
    <name type="scientific">Trichothecium roseum</name>
    <dbReference type="NCBI Taxonomy" id="47278"/>
    <lineage>
        <taxon>Eukaryota</taxon>
        <taxon>Fungi</taxon>
        <taxon>Dikarya</taxon>
        <taxon>Ascomycota</taxon>
        <taxon>Pezizomycotina</taxon>
        <taxon>Sordariomycetes</taxon>
        <taxon>Hypocreomycetidae</taxon>
        <taxon>Hypocreales</taxon>
        <taxon>Hypocreales incertae sedis</taxon>
        <taxon>Trichothecium</taxon>
    </lineage>
</organism>
<keyword evidence="2" id="KW-1185">Reference proteome</keyword>
<protein>
    <submittedName>
        <fullName evidence="1">Uncharacterized protein</fullName>
    </submittedName>
</protein>
<dbReference type="EMBL" id="CM047946">
    <property type="protein sequence ID" value="KAI9897635.1"/>
    <property type="molecule type" value="Genomic_DNA"/>
</dbReference>
<proteinExistence type="predicted"/>
<evidence type="ECO:0000313" key="1">
    <source>
        <dbReference type="EMBL" id="KAI9897635.1"/>
    </source>
</evidence>
<sequence length="1101" mass="120560">MSSNVFRWKRKRAGDAPEPKAPPTPPHSGVNSSAASVNSATYSTGSAPTTPNDRPPMPLQRSFTESVVVQDGKSDPVKIKGLRRTPSWLTGAFSSKSPNKSTASTSVSKESILGDSVRSEKPDLVRFPRRSSDTSSLQGRARSGSELSQIPESGISDYFDGKSPELAAFLQNREKPPTSEPSIPEATTAPHATTAPIPIESKPQPKVRSMLEVDPDPSPKSQVQPEVIEKPSETAVGVQPDARSETKVEVGPETKPTPKLRSMLDVDLSPEATPGVKSDIKPEMRQETGSENKLEVKPGGFPERRPSTRSSRSEPKLETMYEVDEPAPDVKPETKPEIKTDAAPVIVPKSESMPDIGSELRPGIIRELKPETKPHIEVEANADVKPDINVDVKADTKADAKPEEVKPDPKPEVKVDSSPVPKPEVRVDTKSQLRPVTKPRAKSSNDQGESDLAYPSTPRSSTWGDWLAWTQFTESQPNYKSHAVAAPQNTESPQERADRLRPNTASNSRSIDFDDSDDQPQSSLLSDLWDTAQRTVEAAIESRWPSSPKETSCKDSEDGWERYYPPPSHDQEPAQHQEATSKAGSSWGFWSKDRQDNEASVAEPAIKETVVRSQGVEKSPPRTMESKVAESTSQDTKEITADNCLQGSGTSTWARLPRVRSRSGSLRRHSASFSGTSTPTGLESPKLNSPGRPIPEAEIPLKAQRNLLLPSFSSTYRMKENPSILKQAARFLFGTKRPLAQPVYRTTDTPRIRKAVAIGVHGLFPAPYLRPMIGQPTGTSVRFAGLCADAIKKWADANGSSDCEIEKVALEGDGKISDRVENLWKLLLNWADAIRSADLVIIACHSQGVPVSVILLEKLIDLGIITRNRVGVCAMAGVSLGPFADYRSGIFSGSAAELWDFGKRDSAISKRFELALKRVLDHGAHITFVGAIDDQVVPLESAIYSPANHPNIYRAVFIDGRVHASDFISHLVGFALKLRNLGVSDHGLIRELSVPLAGSLYSGEGHSRLYYDSQVYDLAISHALQTTTPTRNAPCTITHHDGESNPYLLPWIMRGLLEENYVKTELSGESEEILRQFDAWRPTNKALKDVKYRLEAVRSKL</sequence>